<evidence type="ECO:0000256" key="3">
    <source>
        <dbReference type="ARBA" id="ARBA00022741"/>
    </source>
</evidence>
<name>A0A8B6EUN8_MYTGA</name>
<evidence type="ECO:0000256" key="1">
    <source>
        <dbReference type="ARBA" id="ARBA00006866"/>
    </source>
</evidence>
<evidence type="ECO:0000256" key="6">
    <source>
        <dbReference type="ARBA" id="ARBA00049390"/>
    </source>
</evidence>
<organism evidence="11 12">
    <name type="scientific">Mytilus galloprovincialis</name>
    <name type="common">Mediterranean mussel</name>
    <dbReference type="NCBI Taxonomy" id="29158"/>
    <lineage>
        <taxon>Eukaryota</taxon>
        <taxon>Metazoa</taxon>
        <taxon>Spiralia</taxon>
        <taxon>Lophotrochozoa</taxon>
        <taxon>Mollusca</taxon>
        <taxon>Bivalvia</taxon>
        <taxon>Autobranchia</taxon>
        <taxon>Pteriomorphia</taxon>
        <taxon>Mytilida</taxon>
        <taxon>Mytiloidea</taxon>
        <taxon>Mytilidae</taxon>
        <taxon>Mytilinae</taxon>
        <taxon>Mytilus</taxon>
    </lineage>
</organism>
<dbReference type="Gene3D" id="1.20.1320.30">
    <property type="match status" value="1"/>
</dbReference>
<dbReference type="EC" id="3.6.4.13" evidence="11"/>
<dbReference type="OrthoDB" id="416741at2759"/>
<evidence type="ECO:0000256" key="4">
    <source>
        <dbReference type="ARBA" id="ARBA00022840"/>
    </source>
</evidence>
<evidence type="ECO:0000259" key="10">
    <source>
        <dbReference type="PROSITE" id="PS51789"/>
    </source>
</evidence>
<dbReference type="EMBL" id="UYJE01005686">
    <property type="protein sequence ID" value="VDI39372.1"/>
    <property type="molecule type" value="Genomic_DNA"/>
</dbReference>
<dbReference type="InterPro" id="IPR038557">
    <property type="entry name" value="RLR_C_sf"/>
</dbReference>
<dbReference type="InterPro" id="IPR027417">
    <property type="entry name" value="P-loop_NTPase"/>
</dbReference>
<keyword evidence="4" id="KW-0067">ATP-binding</keyword>
<dbReference type="PROSITE" id="PS51192">
    <property type="entry name" value="HELICASE_ATP_BIND_1"/>
    <property type="match status" value="1"/>
</dbReference>
<feature type="compositionally biased region" description="Polar residues" evidence="7">
    <location>
        <begin position="154"/>
        <end position="178"/>
    </location>
</feature>
<feature type="domain" description="Helicase C-terminal" evidence="9">
    <location>
        <begin position="642"/>
        <end position="811"/>
    </location>
</feature>
<keyword evidence="12" id="KW-1185">Reference proteome</keyword>
<reference evidence="11" key="1">
    <citation type="submission" date="2018-11" db="EMBL/GenBank/DDBJ databases">
        <authorList>
            <person name="Alioto T."/>
            <person name="Alioto T."/>
        </authorList>
    </citation>
    <scope>NUCLEOTIDE SEQUENCE</scope>
</reference>
<dbReference type="GO" id="GO:0045087">
    <property type="term" value="P:innate immune response"/>
    <property type="evidence" value="ECO:0007669"/>
    <property type="project" value="UniProtKB-KW"/>
</dbReference>
<dbReference type="PROSITE" id="PS51789">
    <property type="entry name" value="RLR_CTR"/>
    <property type="match status" value="1"/>
</dbReference>
<dbReference type="InterPro" id="IPR013761">
    <property type="entry name" value="SAM/pointed_sf"/>
</dbReference>
<dbReference type="Gene3D" id="1.10.150.50">
    <property type="entry name" value="Transcription Factor, Ets-1"/>
    <property type="match status" value="1"/>
</dbReference>
<dbReference type="GO" id="GO:0005524">
    <property type="term" value="F:ATP binding"/>
    <property type="evidence" value="ECO:0007669"/>
    <property type="project" value="UniProtKB-KW"/>
</dbReference>
<dbReference type="InterPro" id="IPR001650">
    <property type="entry name" value="Helicase_C-like"/>
</dbReference>
<dbReference type="GO" id="GO:0003676">
    <property type="term" value="F:nucleic acid binding"/>
    <property type="evidence" value="ECO:0007669"/>
    <property type="project" value="InterPro"/>
</dbReference>
<evidence type="ECO:0000259" key="9">
    <source>
        <dbReference type="PROSITE" id="PS51194"/>
    </source>
</evidence>
<dbReference type="SUPFAM" id="SSF52540">
    <property type="entry name" value="P-loop containing nucleoside triphosphate hydrolases"/>
    <property type="match status" value="1"/>
</dbReference>
<comment type="caution">
    <text evidence="11">The sequence shown here is derived from an EMBL/GenBank/DDBJ whole genome shotgun (WGS) entry which is preliminary data.</text>
</comment>
<dbReference type="Pfam" id="PF00536">
    <property type="entry name" value="SAM_1"/>
    <property type="match status" value="1"/>
</dbReference>
<dbReference type="PANTHER" id="PTHR14074">
    <property type="entry name" value="HELICASE WITH DEATH DOMAIN-RELATED"/>
    <property type="match status" value="1"/>
</dbReference>
<keyword evidence="2" id="KW-0399">Innate immunity</keyword>
<dbReference type="Gene3D" id="2.170.150.30">
    <property type="entry name" value="RIG-I-like receptor, C-terminal regulatory domain"/>
    <property type="match status" value="1"/>
</dbReference>
<dbReference type="GO" id="GO:0003724">
    <property type="term" value="F:RNA helicase activity"/>
    <property type="evidence" value="ECO:0007669"/>
    <property type="project" value="UniProtKB-EC"/>
</dbReference>
<dbReference type="SUPFAM" id="SSF47769">
    <property type="entry name" value="SAM/Pointed domain"/>
    <property type="match status" value="1"/>
</dbReference>
<dbReference type="InterPro" id="IPR021673">
    <property type="entry name" value="RLR_CTR"/>
</dbReference>
<dbReference type="InterPro" id="IPR001660">
    <property type="entry name" value="SAM"/>
</dbReference>
<keyword evidence="5" id="KW-0391">Immunity</keyword>
<comment type="catalytic activity">
    <reaction evidence="6">
        <text>ATP + H2O = ADP + phosphate + H(+)</text>
        <dbReference type="Rhea" id="RHEA:13065"/>
        <dbReference type="ChEBI" id="CHEBI:15377"/>
        <dbReference type="ChEBI" id="CHEBI:15378"/>
        <dbReference type="ChEBI" id="CHEBI:30616"/>
        <dbReference type="ChEBI" id="CHEBI:43474"/>
        <dbReference type="ChEBI" id="CHEBI:456216"/>
        <dbReference type="EC" id="3.6.4.13"/>
    </reaction>
    <physiologicalReaction direction="left-to-right" evidence="6">
        <dbReference type="Rhea" id="RHEA:13066"/>
    </physiologicalReaction>
</comment>
<dbReference type="SMART" id="SM00454">
    <property type="entry name" value="SAM"/>
    <property type="match status" value="1"/>
</dbReference>
<sequence length="968" mass="112699">MKKQDDPKDLHAKLKGELCEHINHDIEKSEFDKVKNRVKHYITPKDFKDAVDMQCLLDILEKKNILKVGKYDILIMIFKDFDVRIVENVIQPAEENIKRILDIKHTTHNNDEDDSSNFVSSDKCSEKIAEDDNDMVSCPAKKNKAESANHSDTMDTLEQNSGESTSCKQLPSCSSASKTHNERNSVGDILRFLGFERYIKDFEDEEVDMDSFWTLKGDDLTRMGVKIGPSSKIMKYIEENTKSSIFPLQSTMVLNSKQLYPFQRELLEIPLSGENTVVYARTNAGKTLIAFTVIAEHLEKNPGGKVLFTARTNLLLDQQFQRAQEFFLNNKKIDLFCLRADEDRTEYTFSNVMTVYNVFFMTPQLFVNNLSRNDDLKVNIDDFTLLVFDECHHTMGFDAYNKVMAFYRLKKFQNATPNPILPQIIGMTASPNIYTSQSEDDAVEHVKMLMANLDVVKLSTVVKEKEDYEQRFDTPTKENLPVASRDNDPVVKNIISAIKQVERKMQADSVKHDFYIMDTDSHVWKDINTPSPDRSSMRYLNWLQRTKLKLEEMDFSSLENESTAYKIKRFLHACFRNIEVYLQAYGTNETLEYKDVKEELQKECELFEHESQTDCHEQEKELVTIMQEVINGIPEDETSNPDINKVIQELENEYKERGSKSRFLIFVKRRMTALKLADKLPDFLHSHHLTGSSISEEQGGLSVDEQNDVIERFRIGMHKCLVATSVAFEGIDIPDCNMTIRYKLDANVITSLQMRGRIRRKEGKELIMGTFKQYHKETLNIERQYIMNKSVEMIVNNNDNQALAKELDKLQTDTLKKEEMKRITRNVISKKNAQFDLHCRKCFMFICKGNFLRTLLECHRVVIDIELMDRIKTKPLKKKARFFDGLVKKYKVEGPCCHDWGVILAKDDVNMLCLSQDDIKVYNTTENKYEKNFRKWIEFPFEVDEMTEEEFLNYKQSVKLIKTTENFS</sequence>
<accession>A0A8B6EUN8</accession>
<dbReference type="PROSITE" id="PS51194">
    <property type="entry name" value="HELICASE_CTER"/>
    <property type="match status" value="1"/>
</dbReference>
<evidence type="ECO:0000259" key="8">
    <source>
        <dbReference type="PROSITE" id="PS51192"/>
    </source>
</evidence>
<feature type="region of interest" description="Disordered" evidence="7">
    <location>
        <begin position="135"/>
        <end position="181"/>
    </location>
</feature>
<evidence type="ECO:0000256" key="2">
    <source>
        <dbReference type="ARBA" id="ARBA00022588"/>
    </source>
</evidence>
<dbReference type="GO" id="GO:0016787">
    <property type="term" value="F:hydrolase activity"/>
    <property type="evidence" value="ECO:0007669"/>
    <property type="project" value="UniProtKB-KW"/>
</dbReference>
<evidence type="ECO:0000313" key="11">
    <source>
        <dbReference type="EMBL" id="VDI39372.1"/>
    </source>
</evidence>
<dbReference type="InterPro" id="IPR051363">
    <property type="entry name" value="RLR_Helicase"/>
</dbReference>
<keyword evidence="3" id="KW-0547">Nucleotide-binding</keyword>
<feature type="compositionally biased region" description="Basic and acidic residues" evidence="7">
    <location>
        <begin position="143"/>
        <end position="153"/>
    </location>
</feature>
<dbReference type="Pfam" id="PF00270">
    <property type="entry name" value="DEAD"/>
    <property type="match status" value="1"/>
</dbReference>
<dbReference type="SMART" id="SM00490">
    <property type="entry name" value="HELICc"/>
    <property type="match status" value="1"/>
</dbReference>
<gene>
    <name evidence="11" type="ORF">MGAL_10B060209</name>
</gene>
<dbReference type="Pfam" id="PF00271">
    <property type="entry name" value="Helicase_C"/>
    <property type="match status" value="1"/>
</dbReference>
<dbReference type="PANTHER" id="PTHR14074:SF16">
    <property type="entry name" value="ANTIVIRAL INNATE IMMUNE RESPONSE RECEPTOR RIG-I"/>
    <property type="match status" value="1"/>
</dbReference>
<dbReference type="InterPro" id="IPR011545">
    <property type="entry name" value="DEAD/DEAH_box_helicase_dom"/>
</dbReference>
<evidence type="ECO:0000256" key="5">
    <source>
        <dbReference type="ARBA" id="ARBA00022859"/>
    </source>
</evidence>
<comment type="similarity">
    <text evidence="1">Belongs to the helicase family. RLR subfamily.</text>
</comment>
<dbReference type="InterPro" id="IPR014001">
    <property type="entry name" value="Helicase_ATP-bd"/>
</dbReference>
<proteinExistence type="inferred from homology"/>
<dbReference type="Proteomes" id="UP000596742">
    <property type="component" value="Unassembled WGS sequence"/>
</dbReference>
<feature type="domain" description="Helicase ATP-binding" evidence="8">
    <location>
        <begin position="267"/>
        <end position="449"/>
    </location>
</feature>
<feature type="domain" description="RLR CTR" evidence="10">
    <location>
        <begin position="824"/>
        <end position="953"/>
    </location>
</feature>
<dbReference type="GO" id="GO:0005737">
    <property type="term" value="C:cytoplasm"/>
    <property type="evidence" value="ECO:0007669"/>
    <property type="project" value="TreeGrafter"/>
</dbReference>
<dbReference type="Gene3D" id="3.40.50.300">
    <property type="entry name" value="P-loop containing nucleotide triphosphate hydrolases"/>
    <property type="match status" value="2"/>
</dbReference>
<keyword evidence="11" id="KW-0378">Hydrolase</keyword>
<evidence type="ECO:0000256" key="7">
    <source>
        <dbReference type="SAM" id="MobiDB-lite"/>
    </source>
</evidence>
<evidence type="ECO:0000313" key="12">
    <source>
        <dbReference type="Proteomes" id="UP000596742"/>
    </source>
</evidence>
<protein>
    <submittedName>
        <fullName evidence="11">Interferon-induced helicase C domain-containing protein 1</fullName>
        <ecNumber evidence="11">3.6.4.13</ecNumber>
    </submittedName>
</protein>
<dbReference type="SMART" id="SM00487">
    <property type="entry name" value="DEXDc"/>
    <property type="match status" value="1"/>
</dbReference>
<dbReference type="AlphaFoldDB" id="A0A8B6EUN8"/>
<keyword evidence="11" id="KW-0347">Helicase</keyword>
<dbReference type="Pfam" id="PF11648">
    <property type="entry name" value="RIG-I_C-RD"/>
    <property type="match status" value="1"/>
</dbReference>